<accession>A0A507DPP2</accession>
<dbReference type="Proteomes" id="UP000317494">
    <property type="component" value="Unassembled WGS sequence"/>
</dbReference>
<evidence type="ECO:0000313" key="1">
    <source>
        <dbReference type="EMBL" id="TPX53205.1"/>
    </source>
</evidence>
<name>A0A507DPP2_9FUNG</name>
<evidence type="ECO:0000313" key="2">
    <source>
        <dbReference type="Proteomes" id="UP000317494"/>
    </source>
</evidence>
<dbReference type="EMBL" id="QEAN01000020">
    <property type="protein sequence ID" value="TPX53205.1"/>
    <property type="molecule type" value="Genomic_DNA"/>
</dbReference>
<comment type="caution">
    <text evidence="1">The sequence shown here is derived from an EMBL/GenBank/DDBJ whole genome shotgun (WGS) entry which is preliminary data.</text>
</comment>
<keyword evidence="2" id="KW-1185">Reference proteome</keyword>
<gene>
    <name evidence="1" type="ORF">SeMB42_g00910</name>
</gene>
<dbReference type="VEuPathDB" id="FungiDB:SeMB42_g00910"/>
<sequence>MLQPQPQPHGANMLPMIPDNSRAEFGDGIWLLVGVVVVFTAVEALQDLYSDSIRFITPTDVFNEETPADVSVRLHVTRHLVNPDESCVVNVRQKALGQLSDLHNFKSSHVNPSSKDTSISVLAQKEVELVEFHLKHHIHLLDLRAKEIETGVLMHGLNYNTGVALVVRLHTSYQQSVTL</sequence>
<protein>
    <submittedName>
        <fullName evidence="1">Uncharacterized protein</fullName>
    </submittedName>
</protein>
<dbReference type="AlphaFoldDB" id="A0A507DPP2"/>
<proteinExistence type="predicted"/>
<organism evidence="1 2">
    <name type="scientific">Synchytrium endobioticum</name>
    <dbReference type="NCBI Taxonomy" id="286115"/>
    <lineage>
        <taxon>Eukaryota</taxon>
        <taxon>Fungi</taxon>
        <taxon>Fungi incertae sedis</taxon>
        <taxon>Chytridiomycota</taxon>
        <taxon>Chytridiomycota incertae sedis</taxon>
        <taxon>Chytridiomycetes</taxon>
        <taxon>Synchytriales</taxon>
        <taxon>Synchytriaceae</taxon>
        <taxon>Synchytrium</taxon>
    </lineage>
</organism>
<reference evidence="1 2" key="1">
    <citation type="journal article" date="2019" name="Sci. Rep.">
        <title>Comparative genomics of chytrid fungi reveal insights into the obligate biotrophic and pathogenic lifestyle of Synchytrium endobioticum.</title>
        <authorList>
            <person name="van de Vossenberg B.T.L.H."/>
            <person name="Warris S."/>
            <person name="Nguyen H.D.T."/>
            <person name="van Gent-Pelzer M.P.E."/>
            <person name="Joly D.L."/>
            <person name="van de Geest H.C."/>
            <person name="Bonants P.J.M."/>
            <person name="Smith D.S."/>
            <person name="Levesque C.A."/>
            <person name="van der Lee T.A.J."/>
        </authorList>
    </citation>
    <scope>NUCLEOTIDE SEQUENCE [LARGE SCALE GENOMIC DNA]</scope>
    <source>
        <strain evidence="1 2">MB42</strain>
    </source>
</reference>